<dbReference type="GO" id="GO:0005829">
    <property type="term" value="C:cytosol"/>
    <property type="evidence" value="ECO:0007669"/>
    <property type="project" value="TreeGrafter"/>
</dbReference>
<dbReference type="GO" id="GO:0006422">
    <property type="term" value="P:aspartyl-tRNA aminoacylation"/>
    <property type="evidence" value="ECO:0007669"/>
    <property type="project" value="InterPro"/>
</dbReference>
<organism evidence="2 3">
    <name type="scientific">Dendrobium chrysotoxum</name>
    <name type="common">Orchid</name>
    <dbReference type="NCBI Taxonomy" id="161865"/>
    <lineage>
        <taxon>Eukaryota</taxon>
        <taxon>Viridiplantae</taxon>
        <taxon>Streptophyta</taxon>
        <taxon>Embryophyta</taxon>
        <taxon>Tracheophyta</taxon>
        <taxon>Spermatophyta</taxon>
        <taxon>Magnoliopsida</taxon>
        <taxon>Liliopsida</taxon>
        <taxon>Asparagales</taxon>
        <taxon>Orchidaceae</taxon>
        <taxon>Epidendroideae</taxon>
        <taxon>Malaxideae</taxon>
        <taxon>Dendrobiinae</taxon>
        <taxon>Dendrobium</taxon>
    </lineage>
</organism>
<keyword evidence="1" id="KW-0963">Cytoplasm</keyword>
<protein>
    <submittedName>
        <fullName evidence="2">Uncharacterized protein</fullName>
    </submittedName>
</protein>
<sequence length="86" mass="9775">MMRAVEKKMAFLMVRLFTATVQYVLTATEDLVITQMMKYATSLSRESIVDIEGETIERLEVLYPTLKELALVSSPGSHHRPSLPIF</sequence>
<dbReference type="Proteomes" id="UP000775213">
    <property type="component" value="Unassembled WGS sequence"/>
</dbReference>
<dbReference type="InterPro" id="IPR004523">
    <property type="entry name" value="Asp-tRNA_synthase_2"/>
</dbReference>
<comment type="caution">
    <text evidence="2">The sequence shown here is derived from an EMBL/GenBank/DDBJ whole genome shotgun (WGS) entry which is preliminary data.</text>
</comment>
<gene>
    <name evidence="2" type="ORF">IEQ34_012896</name>
</gene>
<dbReference type="InterPro" id="IPR012340">
    <property type="entry name" value="NA-bd_OB-fold"/>
</dbReference>
<dbReference type="SUPFAM" id="SSF50249">
    <property type="entry name" value="Nucleic acid-binding proteins"/>
    <property type="match status" value="1"/>
</dbReference>
<accession>A0AAV7GN56</accession>
<reference evidence="2 3" key="1">
    <citation type="journal article" date="2021" name="Hortic Res">
        <title>Chromosome-scale assembly of the Dendrobium chrysotoxum genome enhances the understanding of orchid evolution.</title>
        <authorList>
            <person name="Zhang Y."/>
            <person name="Zhang G.Q."/>
            <person name="Zhang D."/>
            <person name="Liu X.D."/>
            <person name="Xu X.Y."/>
            <person name="Sun W.H."/>
            <person name="Yu X."/>
            <person name="Zhu X."/>
            <person name="Wang Z.W."/>
            <person name="Zhao X."/>
            <person name="Zhong W.Y."/>
            <person name="Chen H."/>
            <person name="Yin W.L."/>
            <person name="Huang T."/>
            <person name="Niu S.C."/>
            <person name="Liu Z.J."/>
        </authorList>
    </citation>
    <scope>NUCLEOTIDE SEQUENCE [LARGE SCALE GENOMIC DNA]</scope>
    <source>
        <strain evidence="2">Lindl</strain>
    </source>
</reference>
<proteinExistence type="predicted"/>
<name>A0AAV7GN56_DENCH</name>
<keyword evidence="3" id="KW-1185">Reference proteome</keyword>
<dbReference type="GO" id="GO:0017101">
    <property type="term" value="C:aminoacyl-tRNA synthetase multienzyme complex"/>
    <property type="evidence" value="ECO:0007669"/>
    <property type="project" value="TreeGrafter"/>
</dbReference>
<dbReference type="AlphaFoldDB" id="A0AAV7GN56"/>
<evidence type="ECO:0000313" key="2">
    <source>
        <dbReference type="EMBL" id="KAH0457581.1"/>
    </source>
</evidence>
<dbReference type="GO" id="GO:0005524">
    <property type="term" value="F:ATP binding"/>
    <property type="evidence" value="ECO:0007669"/>
    <property type="project" value="InterPro"/>
</dbReference>
<dbReference type="GO" id="GO:0004815">
    <property type="term" value="F:aspartate-tRNA ligase activity"/>
    <property type="evidence" value="ECO:0007669"/>
    <property type="project" value="InterPro"/>
</dbReference>
<dbReference type="GO" id="GO:0003723">
    <property type="term" value="F:RNA binding"/>
    <property type="evidence" value="ECO:0007669"/>
    <property type="project" value="TreeGrafter"/>
</dbReference>
<dbReference type="Gene3D" id="2.40.50.140">
    <property type="entry name" value="Nucleic acid-binding proteins"/>
    <property type="match status" value="1"/>
</dbReference>
<dbReference type="PANTHER" id="PTHR43450">
    <property type="entry name" value="ASPARTYL-TRNA SYNTHETASE"/>
    <property type="match status" value="1"/>
</dbReference>
<evidence type="ECO:0000313" key="3">
    <source>
        <dbReference type="Proteomes" id="UP000775213"/>
    </source>
</evidence>
<dbReference type="PANTHER" id="PTHR43450:SF1">
    <property type="entry name" value="ASPARTATE--TRNA LIGASE, CYTOPLASMIC"/>
    <property type="match status" value="1"/>
</dbReference>
<dbReference type="EMBL" id="JAGFBR010000012">
    <property type="protein sequence ID" value="KAH0457581.1"/>
    <property type="molecule type" value="Genomic_DNA"/>
</dbReference>
<evidence type="ECO:0000256" key="1">
    <source>
        <dbReference type="ARBA" id="ARBA00022490"/>
    </source>
</evidence>